<dbReference type="RefSeq" id="XP_045284315.1">
    <property type="nucleotide sequence ID" value="XM_045435009.1"/>
</dbReference>
<feature type="compositionally biased region" description="Basic and acidic residues" evidence="1">
    <location>
        <begin position="135"/>
        <end position="176"/>
    </location>
</feature>
<dbReference type="InParanoid" id="C0NWW8"/>
<feature type="region of interest" description="Disordered" evidence="1">
    <location>
        <begin position="1"/>
        <end position="20"/>
    </location>
</feature>
<dbReference type="GeneID" id="69040976"/>
<keyword evidence="3" id="KW-1185">Reference proteome</keyword>
<feature type="region of interest" description="Disordered" evidence="1">
    <location>
        <begin position="134"/>
        <end position="184"/>
    </location>
</feature>
<gene>
    <name evidence="2" type="ORF">HCBG_07960</name>
</gene>
<evidence type="ECO:0000256" key="1">
    <source>
        <dbReference type="SAM" id="MobiDB-lite"/>
    </source>
</evidence>
<sequence length="402" mass="44562">MASRDNSPTSQPKSKPLNAEQLASQPLPPLSIDKNCCTTNFALHDIFFTWKLEPWETFQDEVASSIKAIEWSKKPLSQSLQHGDVHATEHFRCGDESSVSARFIQNALHMATAIGKEAGFTNVFGDWRATAGARKKNETDQKSGDHRETAKGKNAVRGEKLKKGEDSNCKHEKGGDANDGSPAKQNHLIPDYALLTENGCEVRLVGEAKTPWKHDIKGWCDDFSSDSTSLRHGLGQIARYMQVFRLKYGFLTTYNKTIFLKQEGTNSDAVLYFSPAIESSGQTPSLRECIVYMQSLVEQPKDSQELSTPWHFENNVGKDNSGAEWVVTGDKKNNESASVLRVRVENAIAKIASLPRDEDSVDFQSVGEICSDLGSLSINPSDDRKPTRTLMSGSRTARFDEP</sequence>
<dbReference type="HOGENOM" id="CLU_056194_0_0_1"/>
<protein>
    <submittedName>
        <fullName evidence="2">Uncharacterized protein</fullName>
    </submittedName>
</protein>
<organism evidence="2 3">
    <name type="scientific">Ajellomyces capsulatus (strain G186AR / H82 / ATCC MYA-2454 / RMSCC 2432)</name>
    <name type="common">Darling's disease fungus</name>
    <name type="synonym">Histoplasma capsulatum</name>
    <dbReference type="NCBI Taxonomy" id="447093"/>
    <lineage>
        <taxon>Eukaryota</taxon>
        <taxon>Fungi</taxon>
        <taxon>Dikarya</taxon>
        <taxon>Ascomycota</taxon>
        <taxon>Pezizomycotina</taxon>
        <taxon>Eurotiomycetes</taxon>
        <taxon>Eurotiomycetidae</taxon>
        <taxon>Onygenales</taxon>
        <taxon>Ajellomycetaceae</taxon>
        <taxon>Histoplasma</taxon>
    </lineage>
</organism>
<evidence type="ECO:0000313" key="3">
    <source>
        <dbReference type="Proteomes" id="UP000001631"/>
    </source>
</evidence>
<feature type="compositionally biased region" description="Polar residues" evidence="1">
    <location>
        <begin position="1"/>
        <end position="13"/>
    </location>
</feature>
<dbReference type="AlphaFoldDB" id="C0NWW8"/>
<reference evidence="2" key="1">
    <citation type="submission" date="2009-02" db="EMBL/GenBank/DDBJ databases">
        <title>The Genome Sequence of Ajellomyces capsulatus strain G186AR.</title>
        <authorList>
            <consortium name="The Broad Institute Genome Sequencing Platform"/>
            <person name="Champion M."/>
            <person name="Cuomo C."/>
            <person name="Ma L.-J."/>
            <person name="Henn M.R."/>
            <person name="Sil A."/>
            <person name="Goldman B."/>
            <person name="Young S.K."/>
            <person name="Kodira C.D."/>
            <person name="Zeng Q."/>
            <person name="Koehrsen M."/>
            <person name="Alvarado L."/>
            <person name="Berlin A."/>
            <person name="Borenstein D."/>
            <person name="Chen Z."/>
            <person name="Engels R."/>
            <person name="Freedman E."/>
            <person name="Gellesch M."/>
            <person name="Goldberg J."/>
            <person name="Griggs A."/>
            <person name="Gujja S."/>
            <person name="Heiman D."/>
            <person name="Hepburn T."/>
            <person name="Howarth C."/>
            <person name="Jen D."/>
            <person name="Larson L."/>
            <person name="Lewis B."/>
            <person name="Mehta T."/>
            <person name="Park D."/>
            <person name="Pearson M."/>
            <person name="Roberts A."/>
            <person name="Saif S."/>
            <person name="Shea T."/>
            <person name="Shenoy N."/>
            <person name="Sisk P."/>
            <person name="Stolte C."/>
            <person name="Sykes S."/>
            <person name="Walk T."/>
            <person name="White J."/>
            <person name="Yandava C."/>
            <person name="Klein B."/>
            <person name="McEwen J.G."/>
            <person name="Puccia R."/>
            <person name="Goldman G.H."/>
            <person name="Felipe M.S."/>
            <person name="Nino-Vega G."/>
            <person name="San-Blas G."/>
            <person name="Taylor J."/>
            <person name="Mendoza L."/>
            <person name="Galagan J."/>
            <person name="Nusbaum C."/>
            <person name="Birren B."/>
        </authorList>
    </citation>
    <scope>NUCLEOTIDE SEQUENCE</scope>
    <source>
        <strain evidence="2">G186AR</strain>
    </source>
</reference>
<accession>C0NWW8</accession>
<name>C0NWW8_AJECG</name>
<evidence type="ECO:0000313" key="2">
    <source>
        <dbReference type="EMBL" id="EEH03834.1"/>
    </source>
</evidence>
<dbReference type="Proteomes" id="UP000001631">
    <property type="component" value="Unassembled WGS sequence"/>
</dbReference>
<proteinExistence type="predicted"/>
<feature type="region of interest" description="Disordered" evidence="1">
    <location>
        <begin position="374"/>
        <end position="402"/>
    </location>
</feature>
<dbReference type="EMBL" id="GG663375">
    <property type="protein sequence ID" value="EEH03834.1"/>
    <property type="molecule type" value="Genomic_DNA"/>
</dbReference>
<dbReference type="VEuPathDB" id="FungiDB:I7I50_08199"/>